<dbReference type="Proteomes" id="UP000182762">
    <property type="component" value="Unassembled WGS sequence"/>
</dbReference>
<evidence type="ECO:0000259" key="9">
    <source>
        <dbReference type="Pfam" id="PF02784"/>
    </source>
</evidence>
<dbReference type="SUPFAM" id="SSF51419">
    <property type="entry name" value="PLP-binding barrel"/>
    <property type="match status" value="1"/>
</dbReference>
<feature type="binding site" evidence="5">
    <location>
        <position position="334"/>
    </location>
    <ligand>
        <name>substrate</name>
    </ligand>
</feature>
<keyword evidence="5 7" id="KW-0457">Lysine biosynthesis</keyword>
<comment type="cofactor">
    <cofactor evidence="1 5 7">
        <name>pyridoxal 5'-phosphate</name>
        <dbReference type="ChEBI" id="CHEBI:597326"/>
    </cofactor>
</comment>
<evidence type="ECO:0000259" key="8">
    <source>
        <dbReference type="Pfam" id="PF00278"/>
    </source>
</evidence>
<evidence type="ECO:0000256" key="1">
    <source>
        <dbReference type="ARBA" id="ARBA00001933"/>
    </source>
</evidence>
<feature type="binding site" evidence="5">
    <location>
        <position position="248"/>
    </location>
    <ligand>
        <name>pyridoxal 5'-phosphate</name>
        <dbReference type="ChEBI" id="CHEBI:597326"/>
    </ligand>
</feature>
<evidence type="ECO:0000256" key="3">
    <source>
        <dbReference type="ARBA" id="ARBA00022898"/>
    </source>
</evidence>
<dbReference type="Gene3D" id="3.20.20.10">
    <property type="entry name" value="Alanine racemase"/>
    <property type="match status" value="1"/>
</dbReference>
<comment type="caution">
    <text evidence="10">The sequence shown here is derived from an EMBL/GenBank/DDBJ whole genome shotgun (WGS) entry which is preliminary data.</text>
</comment>
<dbReference type="InterPro" id="IPR009006">
    <property type="entry name" value="Ala_racemase/Decarboxylase_C"/>
</dbReference>
<comment type="function">
    <text evidence="5">Specifically catalyzes the decarboxylation of meso-diaminopimelate (meso-DAP) to L-lysine.</text>
</comment>
<name>A0A1I5W256_9BACI</name>
<keyword evidence="11" id="KW-1185">Reference proteome</keyword>
<dbReference type="InterPro" id="IPR022644">
    <property type="entry name" value="De-COase2_N"/>
</dbReference>
<dbReference type="InterPro" id="IPR022657">
    <property type="entry name" value="De-COase2_CS"/>
</dbReference>
<organism evidence="10 11">
    <name type="scientific">Priestia endophytica DSM 13796</name>
    <dbReference type="NCBI Taxonomy" id="1121089"/>
    <lineage>
        <taxon>Bacteria</taxon>
        <taxon>Bacillati</taxon>
        <taxon>Bacillota</taxon>
        <taxon>Bacilli</taxon>
        <taxon>Bacillales</taxon>
        <taxon>Bacillaceae</taxon>
        <taxon>Priestia</taxon>
    </lineage>
</organism>
<feature type="binding site" evidence="5">
    <location>
        <position position="362"/>
    </location>
    <ligand>
        <name>substrate</name>
    </ligand>
</feature>
<dbReference type="InterPro" id="IPR000183">
    <property type="entry name" value="Orn/DAP/Arg_de-COase"/>
</dbReference>
<dbReference type="InterPro" id="IPR022643">
    <property type="entry name" value="De-COase2_C"/>
</dbReference>
<evidence type="ECO:0000256" key="7">
    <source>
        <dbReference type="RuleBase" id="RU003738"/>
    </source>
</evidence>
<dbReference type="PROSITE" id="PS00879">
    <property type="entry name" value="ODR_DC_2_2"/>
    <property type="match status" value="1"/>
</dbReference>
<dbReference type="RefSeq" id="WP_061801875.1">
    <property type="nucleotide sequence ID" value="NZ_FOXX01000001.1"/>
</dbReference>
<evidence type="ECO:0000313" key="11">
    <source>
        <dbReference type="Proteomes" id="UP000182762"/>
    </source>
</evidence>
<keyword evidence="2 5" id="KW-0210">Decarboxylase</keyword>
<keyword evidence="5" id="KW-0028">Amino-acid biosynthesis</keyword>
<dbReference type="InterPro" id="IPR002986">
    <property type="entry name" value="DAP_deCOOHase_LysA"/>
</dbReference>
<dbReference type="InterPro" id="IPR029066">
    <property type="entry name" value="PLP-binding_barrel"/>
</dbReference>
<dbReference type="HAMAP" id="MF_02120">
    <property type="entry name" value="LysA"/>
    <property type="match status" value="1"/>
</dbReference>
<dbReference type="Pfam" id="PF00278">
    <property type="entry name" value="Orn_DAP_Arg_deC"/>
    <property type="match status" value="1"/>
</dbReference>
<feature type="binding site" evidence="5">
    <location>
        <position position="330"/>
    </location>
    <ligand>
        <name>substrate</name>
    </ligand>
</feature>
<comment type="catalytic activity">
    <reaction evidence="5 7">
        <text>meso-2,6-diaminopimelate + H(+) = L-lysine + CO2</text>
        <dbReference type="Rhea" id="RHEA:15101"/>
        <dbReference type="ChEBI" id="CHEBI:15378"/>
        <dbReference type="ChEBI" id="CHEBI:16526"/>
        <dbReference type="ChEBI" id="CHEBI:32551"/>
        <dbReference type="ChEBI" id="CHEBI:57791"/>
        <dbReference type="EC" id="4.1.1.20"/>
    </reaction>
</comment>
<sequence length="437" mass="48751">MFFHGTSKVNNQNHLEIGGVDTIELAKKYGTPLYVYDVALIRQRARQFKETFAEEGVEAQVAYASKAFSSLAMFQLVNEEGLSLDVVSAGELYTALLAGFPKERIHFHGNNKSYEELEYAIKEKIGCIVVDNFHEIALLEELSKKHSWKVPVLLRVTPGIEAHTHDYILTGQEDSKFGFDLKNGQGDKAVAHAFHSPYLDLLGIHCHIGSQIFEVTGFVMATRKLFEKIASWKDELSFVPRVLNLGGGFGIRYTSEDTPLPPSQYVREMVKEIKSQAEKLTIDIPEIWIEPGRSLVGDAGTTLYTVGSRKHIPNVRDYVAVDGGMSDNIRPALYEAKYEAALANRMNAPHEEKVSIAGKCCESGDMLLWDIELPKVESSDILAVFCTGAYGYAMASNYNRMLKPAVVFVEDGEAQLVIKRETFEDLVRNEVGLKSKV</sequence>
<feature type="binding site" evidence="5">
    <location>
        <position position="390"/>
    </location>
    <ligand>
        <name>pyridoxal 5'-phosphate</name>
        <dbReference type="ChEBI" id="CHEBI:597326"/>
    </ligand>
</feature>
<comment type="similarity">
    <text evidence="5">Belongs to the Orn/Lys/Arg decarboxylase class-II family. LysA subfamily.</text>
</comment>
<evidence type="ECO:0000256" key="6">
    <source>
        <dbReference type="NCBIfam" id="TIGR01048"/>
    </source>
</evidence>
<feature type="binding site" evidence="5">
    <location>
        <position position="293"/>
    </location>
    <ligand>
        <name>substrate</name>
    </ligand>
</feature>
<reference evidence="10 11" key="1">
    <citation type="submission" date="2016-10" db="EMBL/GenBank/DDBJ databases">
        <authorList>
            <person name="Varghese N."/>
            <person name="Submissions S."/>
        </authorList>
    </citation>
    <scope>NUCLEOTIDE SEQUENCE [LARGE SCALE GENOMIC DNA]</scope>
    <source>
        <strain evidence="10 11">DSM 13796</strain>
    </source>
</reference>
<keyword evidence="4 5" id="KW-0456">Lyase</keyword>
<feature type="binding site" evidence="5">
    <location>
        <position position="390"/>
    </location>
    <ligand>
        <name>substrate</name>
    </ligand>
</feature>
<dbReference type="EC" id="4.1.1.20" evidence="5 6"/>
<feature type="binding site" evidence="5">
    <location>
        <begin position="290"/>
        <end position="293"/>
    </location>
    <ligand>
        <name>pyridoxal 5'-phosphate</name>
        <dbReference type="ChEBI" id="CHEBI:597326"/>
    </ligand>
</feature>
<feature type="domain" description="Orn/DAP/Arg decarboxylase 2 N-terminal" evidence="9">
    <location>
        <begin position="40"/>
        <end position="296"/>
    </location>
</feature>
<dbReference type="PANTHER" id="PTHR43727">
    <property type="entry name" value="DIAMINOPIMELATE DECARBOXYLASE"/>
    <property type="match status" value="1"/>
</dbReference>
<protein>
    <recommendedName>
        <fullName evidence="5 6">Diaminopimelate decarboxylase</fullName>
        <shortName evidence="5">DAP decarboxylase</shortName>
        <shortName evidence="5">DAPDC</shortName>
        <ecNumber evidence="5 6">4.1.1.20</ecNumber>
    </recommendedName>
</protein>
<proteinExistence type="inferred from homology"/>
<dbReference type="SUPFAM" id="SSF50621">
    <property type="entry name" value="Alanine racemase C-terminal domain-like"/>
    <property type="match status" value="1"/>
</dbReference>
<accession>A0A1I5W256</accession>
<comment type="subunit">
    <text evidence="5">Homodimer.</text>
</comment>
<feature type="modified residue" description="N6-(pyridoxal phosphate)lysine" evidence="5">
    <location>
        <position position="66"/>
    </location>
</feature>
<gene>
    <name evidence="5" type="primary">lysA</name>
    <name evidence="10" type="ORF">SAMN02745910_00361</name>
</gene>
<evidence type="ECO:0000256" key="2">
    <source>
        <dbReference type="ARBA" id="ARBA00022793"/>
    </source>
</evidence>
<evidence type="ECO:0000256" key="4">
    <source>
        <dbReference type="ARBA" id="ARBA00023239"/>
    </source>
</evidence>
<dbReference type="Pfam" id="PF02784">
    <property type="entry name" value="Orn_Arg_deC_N"/>
    <property type="match status" value="1"/>
</dbReference>
<dbReference type="CDD" id="cd06828">
    <property type="entry name" value="PLPDE_III_DapDC"/>
    <property type="match status" value="1"/>
</dbReference>
<evidence type="ECO:0000256" key="5">
    <source>
        <dbReference type="HAMAP-Rule" id="MF_02120"/>
    </source>
</evidence>
<dbReference type="PRINTS" id="PR01179">
    <property type="entry name" value="ODADCRBXLASE"/>
</dbReference>
<dbReference type="GeneID" id="93709134"/>
<dbReference type="PRINTS" id="PR01181">
    <property type="entry name" value="DAPDCRBXLASE"/>
</dbReference>
<dbReference type="Gene3D" id="2.40.37.10">
    <property type="entry name" value="Lyase, Ornithine Decarboxylase, Chain A, domain 1"/>
    <property type="match status" value="1"/>
</dbReference>
<comment type="pathway">
    <text evidence="5 7">Amino-acid biosynthesis; L-lysine biosynthesis via DAP pathway; L-lysine from DL-2,6-diaminopimelate: step 1/1.</text>
</comment>
<keyword evidence="3 5" id="KW-0663">Pyridoxal phosphate</keyword>
<dbReference type="PANTHER" id="PTHR43727:SF2">
    <property type="entry name" value="GROUP IV DECARBOXYLASE"/>
    <property type="match status" value="1"/>
</dbReference>
<dbReference type="NCBIfam" id="TIGR01048">
    <property type="entry name" value="lysA"/>
    <property type="match status" value="1"/>
</dbReference>
<dbReference type="EMBL" id="FOXX01000001">
    <property type="protein sequence ID" value="SFQ13815.1"/>
    <property type="molecule type" value="Genomic_DNA"/>
</dbReference>
<evidence type="ECO:0000313" key="10">
    <source>
        <dbReference type="EMBL" id="SFQ13815.1"/>
    </source>
</evidence>
<feature type="domain" description="Orn/DAP/Arg decarboxylase 2 C-terminal" evidence="8">
    <location>
        <begin position="33"/>
        <end position="388"/>
    </location>
</feature>